<evidence type="ECO:0000313" key="8">
    <source>
        <dbReference type="EMBL" id="PTW61660.1"/>
    </source>
</evidence>
<dbReference type="RefSeq" id="WP_107989497.1">
    <property type="nucleotide sequence ID" value="NZ_QAYG01000002.1"/>
</dbReference>
<feature type="region of interest" description="Disordered" evidence="6">
    <location>
        <begin position="1"/>
        <end position="25"/>
    </location>
</feature>
<dbReference type="Pfam" id="PF01494">
    <property type="entry name" value="FAD_binding_3"/>
    <property type="match status" value="1"/>
</dbReference>
<dbReference type="SUPFAM" id="SSF54373">
    <property type="entry name" value="FAD-linked reductases, C-terminal domain"/>
    <property type="match status" value="1"/>
</dbReference>
<evidence type="ECO:0000256" key="4">
    <source>
        <dbReference type="ARBA" id="ARBA00023002"/>
    </source>
</evidence>
<comment type="cofactor">
    <cofactor evidence="1">
        <name>FAD</name>
        <dbReference type="ChEBI" id="CHEBI:57692"/>
    </cofactor>
</comment>
<keyword evidence="5" id="KW-0503">Monooxygenase</keyword>
<comment type="caution">
    <text evidence="8">The sequence shown here is derived from an EMBL/GenBank/DDBJ whole genome shotgun (WGS) entry which is preliminary data.</text>
</comment>
<evidence type="ECO:0000256" key="3">
    <source>
        <dbReference type="ARBA" id="ARBA00022827"/>
    </source>
</evidence>
<name>A0A2T5VD26_9HYPH</name>
<organism evidence="8 9">
    <name type="scientific">Breoghania corrubedonensis</name>
    <dbReference type="NCBI Taxonomy" id="665038"/>
    <lineage>
        <taxon>Bacteria</taxon>
        <taxon>Pseudomonadati</taxon>
        <taxon>Pseudomonadota</taxon>
        <taxon>Alphaproteobacteria</taxon>
        <taxon>Hyphomicrobiales</taxon>
        <taxon>Stappiaceae</taxon>
        <taxon>Breoghania</taxon>
    </lineage>
</organism>
<evidence type="ECO:0000259" key="7">
    <source>
        <dbReference type="Pfam" id="PF01494"/>
    </source>
</evidence>
<gene>
    <name evidence="8" type="ORF">C8N35_102375</name>
</gene>
<dbReference type="InterPro" id="IPR050493">
    <property type="entry name" value="FAD-dep_Monooxygenase_BioMet"/>
</dbReference>
<accession>A0A2T5VD26</accession>
<dbReference type="Proteomes" id="UP000244081">
    <property type="component" value="Unassembled WGS sequence"/>
</dbReference>
<keyword evidence="9" id="KW-1185">Reference proteome</keyword>
<keyword evidence="2" id="KW-0285">Flavoprotein</keyword>
<dbReference type="InterPro" id="IPR036188">
    <property type="entry name" value="FAD/NAD-bd_sf"/>
</dbReference>
<evidence type="ECO:0000256" key="6">
    <source>
        <dbReference type="SAM" id="MobiDB-lite"/>
    </source>
</evidence>
<dbReference type="GO" id="GO:0004497">
    <property type="term" value="F:monooxygenase activity"/>
    <property type="evidence" value="ECO:0007669"/>
    <property type="project" value="UniProtKB-KW"/>
</dbReference>
<proteinExistence type="predicted"/>
<dbReference type="PANTHER" id="PTHR13789:SF318">
    <property type="entry name" value="GERANYLGERANYL DIPHOSPHATE REDUCTASE"/>
    <property type="match status" value="1"/>
</dbReference>
<evidence type="ECO:0000256" key="5">
    <source>
        <dbReference type="ARBA" id="ARBA00023033"/>
    </source>
</evidence>
<dbReference type="GO" id="GO:0071949">
    <property type="term" value="F:FAD binding"/>
    <property type="evidence" value="ECO:0007669"/>
    <property type="project" value="InterPro"/>
</dbReference>
<dbReference type="AlphaFoldDB" id="A0A2T5VD26"/>
<dbReference type="PRINTS" id="PR00420">
    <property type="entry name" value="RNGMNOXGNASE"/>
</dbReference>
<dbReference type="Gene3D" id="3.50.50.60">
    <property type="entry name" value="FAD/NAD(P)-binding domain"/>
    <property type="match status" value="1"/>
</dbReference>
<dbReference type="PANTHER" id="PTHR13789">
    <property type="entry name" value="MONOOXYGENASE"/>
    <property type="match status" value="1"/>
</dbReference>
<dbReference type="EMBL" id="QAYG01000002">
    <property type="protein sequence ID" value="PTW61660.1"/>
    <property type="molecule type" value="Genomic_DNA"/>
</dbReference>
<evidence type="ECO:0000256" key="1">
    <source>
        <dbReference type="ARBA" id="ARBA00001974"/>
    </source>
</evidence>
<protein>
    <submittedName>
        <fullName evidence="8">Salicylate hydroxylase</fullName>
    </submittedName>
</protein>
<dbReference type="OrthoDB" id="4230779at2"/>
<dbReference type="InterPro" id="IPR002938">
    <property type="entry name" value="FAD-bd"/>
</dbReference>
<reference evidence="8 9" key="1">
    <citation type="submission" date="2018-04" db="EMBL/GenBank/DDBJ databases">
        <title>Genomic Encyclopedia of Archaeal and Bacterial Type Strains, Phase II (KMG-II): from individual species to whole genera.</title>
        <authorList>
            <person name="Goeker M."/>
        </authorList>
    </citation>
    <scope>NUCLEOTIDE SEQUENCE [LARGE SCALE GENOMIC DNA]</scope>
    <source>
        <strain evidence="8 9">DSM 23382</strain>
    </source>
</reference>
<evidence type="ECO:0000313" key="9">
    <source>
        <dbReference type="Proteomes" id="UP000244081"/>
    </source>
</evidence>
<sequence length="415" mass="45184">MTSPSTRGPGPDGSPDEENDASAASNPTRRIVVAGGGIGGLTAALALERVGFSVLVLERSDKLGEVGAGIQISPNAWRVLDELGAIPATEAAMVYPEATRIGSARAGGIVGRVPFGETARHRYGAPYAVIHRGDLHAGLAETARSRPGIEIHLGMAVADAQEDEDGITVEIQGSEGVSSYRAEALIAADGVWSTVRRRLLRLPSADYSGRVAFRATVPVEAAPDLASFTGLWMGEKSHLVHYPISAGREINLVAIVESDWHEETWSAPAERDEVLGYFKDWPQEPRRLLEHPHNWLKWALCDIGPGAIWAEGRIALLGDAAHAMLPFMAQGGAMAIEDAYVVARCLANDPDVDEALLAYERARKDRVERVMRTARDNARTYHMKGMMAFLRDTGIRYLSGTRLLSRFDWIYDWRP</sequence>
<evidence type="ECO:0000256" key="2">
    <source>
        <dbReference type="ARBA" id="ARBA00022630"/>
    </source>
</evidence>
<keyword evidence="4" id="KW-0560">Oxidoreductase</keyword>
<feature type="domain" description="FAD-binding" evidence="7">
    <location>
        <begin position="31"/>
        <end position="373"/>
    </location>
</feature>
<dbReference type="SUPFAM" id="SSF51905">
    <property type="entry name" value="FAD/NAD(P)-binding domain"/>
    <property type="match status" value="1"/>
</dbReference>
<keyword evidence="3" id="KW-0274">FAD</keyword>